<reference evidence="2" key="2">
    <citation type="submission" date="2011-02" db="EMBL/GenBank/DDBJ databases">
        <title>The complete genome of Syntrophobotulus glycolicus DSM 8271.</title>
        <authorList>
            <person name="Lucas S."/>
            <person name="Copeland A."/>
            <person name="Lapidus A."/>
            <person name="Bruce D."/>
            <person name="Goodwin L."/>
            <person name="Pitluck S."/>
            <person name="Kyrpides N."/>
            <person name="Mavromatis K."/>
            <person name="Pagani I."/>
            <person name="Ivanova N."/>
            <person name="Mikhailova N."/>
            <person name="Chertkov O."/>
            <person name="Held B."/>
            <person name="Detter J.C."/>
            <person name="Tapia R."/>
            <person name="Han C."/>
            <person name="Land M."/>
            <person name="Hauser L."/>
            <person name="Markowitz V."/>
            <person name="Cheng J.-F."/>
            <person name="Hugenholtz P."/>
            <person name="Woyke T."/>
            <person name="Wu D."/>
            <person name="Spring S."/>
            <person name="Schroeder M."/>
            <person name="Brambilla E."/>
            <person name="Klenk H.-P."/>
            <person name="Eisen J.A."/>
        </authorList>
    </citation>
    <scope>NUCLEOTIDE SEQUENCE [LARGE SCALE GENOMIC DNA]</scope>
    <source>
        <strain evidence="2">DSM 8271 / FlGlyR</strain>
    </source>
</reference>
<dbReference type="HOGENOM" id="CLU_048574_0_0_9"/>
<gene>
    <name evidence="1" type="ordered locus">Sgly_1861</name>
</gene>
<sequence length="335" mass="35571">MNTKRVGNQTVVFQNPPFIISAYSIVGPKEGQGPLAQSFDQILQDTYAGEKSWEKTEQKMIETAIRQTIVKAQFTNQDIHYMLAGDLLNQMISANFTARQLALPFIGVYGACSTMALTTALGGMLIDGGFANKVVCGASSHHDTAERQYRFPTEQGIQRPLWGQWTVTGAGAVLLSDAGNGPKVTSATLGKVVDLGETDSNNMGAAMAPAVADTLISHFNDLNRQPDYYDLILSGDLGSVGFELLLQLLDKSGIKIGNNFGDCGKMIYSLEQDTHAGGSGCGCSAVVLAGDLLKRLNNGSLRKILLVGSGSLHSPVSSFQGESIPGIGHAITIEV</sequence>
<dbReference type="AlphaFoldDB" id="F0T071"/>
<dbReference type="PIRSF" id="PIRSF011570">
    <property type="entry name" value="SpoVAD"/>
    <property type="match status" value="1"/>
</dbReference>
<dbReference type="Proteomes" id="UP000007488">
    <property type="component" value="Chromosome"/>
</dbReference>
<keyword evidence="2" id="KW-1185">Reference proteome</keyword>
<dbReference type="GO" id="GO:0016746">
    <property type="term" value="F:acyltransferase activity"/>
    <property type="evidence" value="ECO:0007669"/>
    <property type="project" value="InterPro"/>
</dbReference>
<proteinExistence type="predicted"/>
<accession>F0T071</accession>
<dbReference type="EMBL" id="CP002547">
    <property type="protein sequence ID" value="ADY56158.1"/>
    <property type="molecule type" value="Genomic_DNA"/>
</dbReference>
<dbReference type="InterPro" id="IPR038369">
    <property type="entry name" value="SpoVAD_sf"/>
</dbReference>
<evidence type="ECO:0000313" key="1">
    <source>
        <dbReference type="EMBL" id="ADY56158.1"/>
    </source>
</evidence>
<evidence type="ECO:0000313" key="2">
    <source>
        <dbReference type="Proteomes" id="UP000007488"/>
    </source>
</evidence>
<dbReference type="KEGG" id="sgy:Sgly_1861"/>
<dbReference type="RefSeq" id="WP_013625026.1">
    <property type="nucleotide sequence ID" value="NC_015172.1"/>
</dbReference>
<dbReference type="Pfam" id="PF07451">
    <property type="entry name" value="SpoVAD"/>
    <property type="match status" value="1"/>
</dbReference>
<dbReference type="OrthoDB" id="9770068at2"/>
<dbReference type="STRING" id="645991.Sgly_1861"/>
<dbReference type="eggNOG" id="COG0332">
    <property type="taxonomic scope" value="Bacteria"/>
</dbReference>
<dbReference type="InterPro" id="IPR016039">
    <property type="entry name" value="Thiolase-like"/>
</dbReference>
<name>F0T071_SYNGF</name>
<dbReference type="NCBIfam" id="TIGR02845">
    <property type="entry name" value="spore_V_AD"/>
    <property type="match status" value="1"/>
</dbReference>
<reference evidence="1 2" key="1">
    <citation type="journal article" date="2011" name="Stand. Genomic Sci.">
        <title>Complete genome sequence of Syntrophobotulus glycolicus type strain (FlGlyR).</title>
        <authorList>
            <person name="Han C."/>
            <person name="Mwirichia R."/>
            <person name="Chertkov O."/>
            <person name="Held B."/>
            <person name="Lapidus A."/>
            <person name="Nolan M."/>
            <person name="Lucas S."/>
            <person name="Hammon N."/>
            <person name="Deshpande S."/>
            <person name="Cheng J.F."/>
            <person name="Tapia R."/>
            <person name="Goodwin L."/>
            <person name="Pitluck S."/>
            <person name="Huntemann M."/>
            <person name="Liolios K."/>
            <person name="Ivanova N."/>
            <person name="Pagani I."/>
            <person name="Mavromatis K."/>
            <person name="Ovchinikova G."/>
            <person name="Pati A."/>
            <person name="Chen A."/>
            <person name="Palaniappan K."/>
            <person name="Land M."/>
            <person name="Hauser L."/>
            <person name="Brambilla E.M."/>
            <person name="Rohde M."/>
            <person name="Spring S."/>
            <person name="Sikorski J."/>
            <person name="Goker M."/>
            <person name="Woyke T."/>
            <person name="Bristow J."/>
            <person name="Eisen J.A."/>
            <person name="Markowitz V."/>
            <person name="Hugenholtz P."/>
            <person name="Kyrpides N.C."/>
            <person name="Klenk H.P."/>
            <person name="Detter J.C."/>
        </authorList>
    </citation>
    <scope>NUCLEOTIDE SEQUENCE [LARGE SCALE GENOMIC DNA]</scope>
    <source>
        <strain evidence="2">DSM 8271 / FlGlyR</strain>
    </source>
</reference>
<dbReference type="InterPro" id="IPR010894">
    <property type="entry name" value="SpoVAD"/>
</dbReference>
<dbReference type="NCBIfam" id="NF006160">
    <property type="entry name" value="PRK08304.1"/>
    <property type="match status" value="1"/>
</dbReference>
<organism evidence="1 2">
    <name type="scientific">Syntrophobotulus glycolicus (strain DSM 8271 / FlGlyR)</name>
    <dbReference type="NCBI Taxonomy" id="645991"/>
    <lineage>
        <taxon>Bacteria</taxon>
        <taxon>Bacillati</taxon>
        <taxon>Bacillota</taxon>
        <taxon>Clostridia</taxon>
        <taxon>Eubacteriales</taxon>
        <taxon>Desulfitobacteriaceae</taxon>
        <taxon>Syntrophobotulus</taxon>
    </lineage>
</organism>
<protein>
    <submittedName>
        <fullName evidence="1">Stage V sporulation protein AD</fullName>
    </submittedName>
</protein>
<dbReference type="SUPFAM" id="SSF53901">
    <property type="entry name" value="Thiolase-like"/>
    <property type="match status" value="1"/>
</dbReference>
<dbReference type="Gene3D" id="3.40.47.40">
    <property type="entry name" value="Stage V sporulation protein AD"/>
    <property type="match status" value="1"/>
</dbReference>